<evidence type="ECO:0000313" key="1">
    <source>
        <dbReference type="EMBL" id="QMU28832.1"/>
    </source>
</evidence>
<protein>
    <submittedName>
        <fullName evidence="1">Uncharacterized protein</fullName>
    </submittedName>
</protein>
<organism evidence="1 2">
    <name type="scientific">Adhaeribacter radiodurans</name>
    <dbReference type="NCBI Taxonomy" id="2745197"/>
    <lineage>
        <taxon>Bacteria</taxon>
        <taxon>Pseudomonadati</taxon>
        <taxon>Bacteroidota</taxon>
        <taxon>Cytophagia</taxon>
        <taxon>Cytophagales</taxon>
        <taxon>Hymenobacteraceae</taxon>
        <taxon>Adhaeribacter</taxon>
    </lineage>
</organism>
<gene>
    <name evidence="1" type="ORF">HUW48_12640</name>
</gene>
<dbReference type="RefSeq" id="WP_182416013.1">
    <property type="nucleotide sequence ID" value="NZ_CP055153.1"/>
</dbReference>
<keyword evidence="2" id="KW-1185">Reference proteome</keyword>
<proteinExistence type="predicted"/>
<sequence length="143" mass="16719">MQQNEITEKLHKKGWLFMINNAPTADFMGKAVWAYNPVEVGNMEKGAEAWCVLYYLPKSSSRILYNYFNLKALTRIHKKIKRYKMSRIETGNELKGVSSLSSYTDYANNTFVFSLMTYDTPIRFGIKIFDKEDFMKAKENNQL</sequence>
<name>A0A7L7L7L7_9BACT</name>
<evidence type="ECO:0000313" key="2">
    <source>
        <dbReference type="Proteomes" id="UP000514509"/>
    </source>
</evidence>
<dbReference type="Proteomes" id="UP000514509">
    <property type="component" value="Chromosome"/>
</dbReference>
<accession>A0A7L7L7L7</accession>
<dbReference type="KEGG" id="add:HUW48_12640"/>
<dbReference type="AlphaFoldDB" id="A0A7L7L7L7"/>
<dbReference type="EMBL" id="CP055153">
    <property type="protein sequence ID" value="QMU28832.1"/>
    <property type="molecule type" value="Genomic_DNA"/>
</dbReference>
<reference evidence="1 2" key="1">
    <citation type="submission" date="2020-08" db="EMBL/GenBank/DDBJ databases">
        <title>Adhaeribacter dokdonensis sp. nov., isolated from the rhizosphere of Elymus tsukushiensis, a plant native to the Dokdo Islands, Republic of Korea.</title>
        <authorList>
            <person name="Ghim S.Y."/>
        </authorList>
    </citation>
    <scope>NUCLEOTIDE SEQUENCE [LARGE SCALE GENOMIC DNA]</scope>
    <source>
        <strain evidence="1 2">KUDC8001</strain>
    </source>
</reference>